<feature type="domain" description="AAA" evidence="1">
    <location>
        <begin position="1"/>
        <end position="167"/>
    </location>
</feature>
<evidence type="ECO:0000259" key="1">
    <source>
        <dbReference type="Pfam" id="PF13614"/>
    </source>
</evidence>
<dbReference type="Gene3D" id="3.40.50.300">
    <property type="entry name" value="P-loop containing nucleotide triphosphate hydrolases"/>
    <property type="match status" value="1"/>
</dbReference>
<evidence type="ECO:0000313" key="2">
    <source>
        <dbReference type="EMBL" id="MEP0950080.1"/>
    </source>
</evidence>
<keyword evidence="3" id="KW-1185">Reference proteome</keyword>
<dbReference type="PANTHER" id="PTHR13696">
    <property type="entry name" value="P-LOOP CONTAINING NUCLEOSIDE TRIPHOSPHATE HYDROLASE"/>
    <property type="match status" value="1"/>
</dbReference>
<dbReference type="CDD" id="cd02042">
    <property type="entry name" value="ParAB_family"/>
    <property type="match status" value="1"/>
</dbReference>
<name>A0ABV0KBC5_9CYAN</name>
<proteinExistence type="predicted"/>
<dbReference type="Pfam" id="PF13614">
    <property type="entry name" value="AAA_31"/>
    <property type="match status" value="1"/>
</dbReference>
<gene>
    <name evidence="2" type="ORF">NC992_24620</name>
</gene>
<dbReference type="PANTHER" id="PTHR13696:SF99">
    <property type="entry name" value="COBYRINIC ACID AC-DIAMIDE SYNTHASE"/>
    <property type="match status" value="1"/>
</dbReference>
<protein>
    <submittedName>
        <fullName evidence="2">AAA family ATPase</fullName>
    </submittedName>
</protein>
<dbReference type="InterPro" id="IPR027417">
    <property type="entry name" value="P-loop_NTPase"/>
</dbReference>
<evidence type="ECO:0000313" key="3">
    <source>
        <dbReference type="Proteomes" id="UP001482513"/>
    </source>
</evidence>
<dbReference type="EMBL" id="JAMPKX010000019">
    <property type="protein sequence ID" value="MEP0950080.1"/>
    <property type="molecule type" value="Genomic_DNA"/>
</dbReference>
<organism evidence="2 3">
    <name type="scientific">Leptolyngbya subtilissima DQ-A4</name>
    <dbReference type="NCBI Taxonomy" id="2933933"/>
    <lineage>
        <taxon>Bacteria</taxon>
        <taxon>Bacillati</taxon>
        <taxon>Cyanobacteriota</taxon>
        <taxon>Cyanophyceae</taxon>
        <taxon>Leptolyngbyales</taxon>
        <taxon>Leptolyngbyaceae</taxon>
        <taxon>Leptolyngbya group</taxon>
        <taxon>Leptolyngbya</taxon>
    </lineage>
</organism>
<dbReference type="Proteomes" id="UP001482513">
    <property type="component" value="Unassembled WGS sequence"/>
</dbReference>
<dbReference type="InterPro" id="IPR050678">
    <property type="entry name" value="DNA_Partitioning_ATPase"/>
</dbReference>
<dbReference type="RefSeq" id="WP_190707635.1">
    <property type="nucleotide sequence ID" value="NZ_JAMPKX010000019.1"/>
</dbReference>
<sequence length="254" mass="27918">MKICSAISLSGGQGKTTTVFFTALLLAQQGKKVLAVDADPQANLTFYLGHEVQPDEPSLFEVLTKQVEVEDGVYGTQYENLFVMPADRGLFKVSDFLSSSGAGAFILKQRLRKIHDMFDVVLIDVQPSRSQICLSAVGASDHVLIPVEANVKGVNSLVDTLDFLNEQAELEAFTGSVLGIIPFRDRWVGNTQTLEGRQNIAAMKEFAGEAPILASIRESEKFKNAIRQGKLLSELDQPDLQYPFEQIVEALTHE</sequence>
<accession>A0ABV0KBC5</accession>
<comment type="caution">
    <text evidence="2">The sequence shown here is derived from an EMBL/GenBank/DDBJ whole genome shotgun (WGS) entry which is preliminary data.</text>
</comment>
<reference evidence="2 3" key="1">
    <citation type="submission" date="2022-04" db="EMBL/GenBank/DDBJ databases">
        <title>Positive selection, recombination, and allopatry shape intraspecific diversity of widespread and dominant cyanobacteria.</title>
        <authorList>
            <person name="Wei J."/>
            <person name="Shu W."/>
            <person name="Hu C."/>
        </authorList>
    </citation>
    <scope>NUCLEOTIDE SEQUENCE [LARGE SCALE GENOMIC DNA]</scope>
    <source>
        <strain evidence="2 3">DQ-A4</strain>
    </source>
</reference>
<dbReference type="InterPro" id="IPR025669">
    <property type="entry name" value="AAA_dom"/>
</dbReference>
<dbReference type="SUPFAM" id="SSF52540">
    <property type="entry name" value="P-loop containing nucleoside triphosphate hydrolases"/>
    <property type="match status" value="1"/>
</dbReference>